<dbReference type="EMBL" id="CAIIXF020000009">
    <property type="protein sequence ID" value="CAH1794646.1"/>
    <property type="molecule type" value="Genomic_DNA"/>
</dbReference>
<proteinExistence type="inferred from homology"/>
<evidence type="ECO:0000313" key="8">
    <source>
        <dbReference type="Proteomes" id="UP000749559"/>
    </source>
</evidence>
<keyword evidence="5" id="KW-0472">Membrane</keyword>
<dbReference type="InterPro" id="IPR051843">
    <property type="entry name" value="CPA1_transporter"/>
</dbReference>
<dbReference type="GO" id="GO:1902600">
    <property type="term" value="P:proton transmembrane transport"/>
    <property type="evidence" value="ECO:0007669"/>
    <property type="project" value="InterPro"/>
</dbReference>
<evidence type="ECO:0000256" key="4">
    <source>
        <dbReference type="ARBA" id="ARBA00022989"/>
    </source>
</evidence>
<evidence type="ECO:0000256" key="2">
    <source>
        <dbReference type="ARBA" id="ARBA00007367"/>
    </source>
</evidence>
<dbReference type="Proteomes" id="UP000749559">
    <property type="component" value="Unassembled WGS sequence"/>
</dbReference>
<dbReference type="GO" id="GO:0015297">
    <property type="term" value="F:antiporter activity"/>
    <property type="evidence" value="ECO:0007669"/>
    <property type="project" value="InterPro"/>
</dbReference>
<keyword evidence="3" id="KW-0812">Transmembrane</keyword>
<evidence type="ECO:0000259" key="6">
    <source>
        <dbReference type="Pfam" id="PF00999"/>
    </source>
</evidence>
<evidence type="ECO:0000313" key="7">
    <source>
        <dbReference type="EMBL" id="CAH1794646.1"/>
    </source>
</evidence>
<dbReference type="Pfam" id="PF00999">
    <property type="entry name" value="Na_H_Exchanger"/>
    <property type="match status" value="1"/>
</dbReference>
<dbReference type="Gene3D" id="1.20.1530.20">
    <property type="match status" value="1"/>
</dbReference>
<evidence type="ECO:0000256" key="3">
    <source>
        <dbReference type="ARBA" id="ARBA00022692"/>
    </source>
</evidence>
<keyword evidence="4" id="KW-1133">Transmembrane helix</keyword>
<organism evidence="7 8">
    <name type="scientific">Owenia fusiformis</name>
    <name type="common">Polychaete worm</name>
    <dbReference type="NCBI Taxonomy" id="6347"/>
    <lineage>
        <taxon>Eukaryota</taxon>
        <taxon>Metazoa</taxon>
        <taxon>Spiralia</taxon>
        <taxon>Lophotrochozoa</taxon>
        <taxon>Annelida</taxon>
        <taxon>Polychaeta</taxon>
        <taxon>Sedentaria</taxon>
        <taxon>Canalipalpata</taxon>
        <taxon>Sabellida</taxon>
        <taxon>Oweniida</taxon>
        <taxon>Oweniidae</taxon>
        <taxon>Owenia</taxon>
    </lineage>
</organism>
<protein>
    <recommendedName>
        <fullName evidence="6">Cation/H+ exchanger transmembrane domain-containing protein</fullName>
    </recommendedName>
</protein>
<dbReference type="InterPro" id="IPR038770">
    <property type="entry name" value="Na+/solute_symporter_sf"/>
</dbReference>
<comment type="caution">
    <text evidence="7">The sequence shown here is derived from an EMBL/GenBank/DDBJ whole genome shotgun (WGS) entry which is preliminary data.</text>
</comment>
<accession>A0A8J1XX81</accession>
<comment type="similarity">
    <text evidence="2">Belongs to the monovalent cation:proton antiporter 1 (CPA1) transporter (TC 2.A.36) family.</text>
</comment>
<feature type="domain" description="Cation/H+ exchanger transmembrane" evidence="6">
    <location>
        <begin position="138"/>
        <end position="563"/>
    </location>
</feature>
<dbReference type="InterPro" id="IPR006153">
    <property type="entry name" value="Cation/H_exchanger_TM"/>
</dbReference>
<dbReference type="GO" id="GO:0016020">
    <property type="term" value="C:membrane"/>
    <property type="evidence" value="ECO:0007669"/>
    <property type="project" value="UniProtKB-SubCell"/>
</dbReference>
<sequence>MATGKDDINFKDPSMEFDDYPLDLISPITTKEDSTLSNLKVKSWPSKQTDSEVDTPSSAWRPTQLDLKNSTPLMKETIQEDTSSSKNDTTIERNFDESGALTLMLLALLTWGTLWAITGEAALPGGNIFGLVVLGIACFIGGLLISKLHLPPLLGMLVVGCLLRNIRLVRTISNCTQNSTALSLNISENTSVLYNSTPGAEVCPYYLASIASSIEDQWSSAFRNIAFVVVLIQAGLGLDPKALRKLSCVVIRLAFMPCMVECAVVAVASHLLLSFPWEWGFMLGFVLAAVTPAVIVPSMLSLQTKGYGYDQGIPTLVIAASSIDDVLAISGFTIVLAMAFTKGDFSVMTVVRGPLEAVMGLVYGSMGGVALWYFPHKKHRHLVLFRFLLLFGGGLFGVFGSRAIAYPGAGPLGALTIAFVAALRWRSEGWTDEESPMNSIMDKLWLLFQPLLFGLIGAEIDVSTIQGSSLGLAIAVMSIGLAIRMVVSFLAVFGVGLSLKEKFFIPFAWLPKATVQAAIGSVALDTARDLDPTPEKLHLGQQVLTIAVLAILITAPLGGVAIALMGPRLLKPSEKHLDSLKDDANMDNLAPVDNETVCLSSYKNNDVENDVNLRLRAEPPGAGPEDNDHSWGEYWEYDEKDITKENLDSSADITLKSQNARI</sequence>
<keyword evidence="8" id="KW-1185">Reference proteome</keyword>
<name>A0A8J1XX81_OWEFU</name>
<evidence type="ECO:0000256" key="1">
    <source>
        <dbReference type="ARBA" id="ARBA00004141"/>
    </source>
</evidence>
<gene>
    <name evidence="7" type="ORF">OFUS_LOCUS19314</name>
</gene>
<evidence type="ECO:0000256" key="5">
    <source>
        <dbReference type="ARBA" id="ARBA00023136"/>
    </source>
</evidence>
<dbReference type="PANTHER" id="PTHR31102">
    <property type="match status" value="1"/>
</dbReference>
<dbReference type="AlphaFoldDB" id="A0A8J1XX81"/>
<comment type="subcellular location">
    <subcellularLocation>
        <location evidence="1">Membrane</location>
        <topology evidence="1">Multi-pass membrane protein</topology>
    </subcellularLocation>
</comment>
<dbReference type="OrthoDB" id="423807at2759"/>
<dbReference type="PANTHER" id="PTHR31102:SF1">
    <property type="entry name" value="CATION_H+ EXCHANGER DOMAIN-CONTAINING PROTEIN"/>
    <property type="match status" value="1"/>
</dbReference>
<reference evidence="7" key="1">
    <citation type="submission" date="2022-03" db="EMBL/GenBank/DDBJ databases">
        <authorList>
            <person name="Martin C."/>
        </authorList>
    </citation>
    <scope>NUCLEOTIDE SEQUENCE</scope>
</reference>